<dbReference type="Proteomes" id="UP001151760">
    <property type="component" value="Unassembled WGS sequence"/>
</dbReference>
<accession>A0ABQ5A898</accession>
<organism evidence="1 2">
    <name type="scientific">Tanacetum coccineum</name>
    <dbReference type="NCBI Taxonomy" id="301880"/>
    <lineage>
        <taxon>Eukaryota</taxon>
        <taxon>Viridiplantae</taxon>
        <taxon>Streptophyta</taxon>
        <taxon>Embryophyta</taxon>
        <taxon>Tracheophyta</taxon>
        <taxon>Spermatophyta</taxon>
        <taxon>Magnoliopsida</taxon>
        <taxon>eudicotyledons</taxon>
        <taxon>Gunneridae</taxon>
        <taxon>Pentapetalae</taxon>
        <taxon>asterids</taxon>
        <taxon>campanulids</taxon>
        <taxon>Asterales</taxon>
        <taxon>Asteraceae</taxon>
        <taxon>Asteroideae</taxon>
        <taxon>Anthemideae</taxon>
        <taxon>Anthemidinae</taxon>
        <taxon>Tanacetum</taxon>
    </lineage>
</organism>
<keyword evidence="2" id="KW-1185">Reference proteome</keyword>
<evidence type="ECO:0000313" key="1">
    <source>
        <dbReference type="EMBL" id="GJS98879.1"/>
    </source>
</evidence>
<evidence type="ECO:0000313" key="2">
    <source>
        <dbReference type="Proteomes" id="UP001151760"/>
    </source>
</evidence>
<reference evidence="1" key="2">
    <citation type="submission" date="2022-01" db="EMBL/GenBank/DDBJ databases">
        <authorList>
            <person name="Yamashiro T."/>
            <person name="Shiraishi A."/>
            <person name="Satake H."/>
            <person name="Nakayama K."/>
        </authorList>
    </citation>
    <scope>NUCLEOTIDE SEQUENCE</scope>
</reference>
<name>A0ABQ5A898_9ASTR</name>
<sequence>MVLCERTIQYFEDMLRRAPDLEEVGMFITVVRFSYINSLWEILAIEIKKLKSILDCHRPGLWNSNSLALKFTWELTIRINEVPAFV</sequence>
<proteinExistence type="predicted"/>
<gene>
    <name evidence="1" type="ORF">Tco_0820049</name>
</gene>
<reference evidence="1" key="1">
    <citation type="journal article" date="2022" name="Int. J. Mol. Sci.">
        <title>Draft Genome of Tanacetum Coccineum: Genomic Comparison of Closely Related Tanacetum-Family Plants.</title>
        <authorList>
            <person name="Yamashiro T."/>
            <person name="Shiraishi A."/>
            <person name="Nakayama K."/>
            <person name="Satake H."/>
        </authorList>
    </citation>
    <scope>NUCLEOTIDE SEQUENCE</scope>
</reference>
<comment type="caution">
    <text evidence="1">The sequence shown here is derived from an EMBL/GenBank/DDBJ whole genome shotgun (WGS) entry which is preliminary data.</text>
</comment>
<dbReference type="EMBL" id="BQNB010012077">
    <property type="protein sequence ID" value="GJS98879.1"/>
    <property type="molecule type" value="Genomic_DNA"/>
</dbReference>
<protein>
    <submittedName>
        <fullName evidence="1">Uncharacterized protein</fullName>
    </submittedName>
</protein>